<evidence type="ECO:0000313" key="6">
    <source>
        <dbReference type="Proteomes" id="UP000321389"/>
    </source>
</evidence>
<name>A0A5B8KZR5_9HYPH</name>
<organism evidence="5 6">
    <name type="scientific">Nitratireductor mangrovi</name>
    <dbReference type="NCBI Taxonomy" id="2599600"/>
    <lineage>
        <taxon>Bacteria</taxon>
        <taxon>Pseudomonadati</taxon>
        <taxon>Pseudomonadota</taxon>
        <taxon>Alphaproteobacteria</taxon>
        <taxon>Hyphomicrobiales</taxon>
        <taxon>Phyllobacteriaceae</taxon>
        <taxon>Nitratireductor</taxon>
    </lineage>
</organism>
<evidence type="ECO:0000256" key="3">
    <source>
        <dbReference type="ARBA" id="ARBA00022801"/>
    </source>
</evidence>
<dbReference type="GO" id="GO:0016853">
    <property type="term" value="F:isomerase activity"/>
    <property type="evidence" value="ECO:0007669"/>
    <property type="project" value="UniProtKB-KW"/>
</dbReference>
<dbReference type="RefSeq" id="WP_146299575.1">
    <property type="nucleotide sequence ID" value="NZ_CP042301.2"/>
</dbReference>
<keyword evidence="3" id="KW-0378">Hydrolase</keyword>
<dbReference type="KEGG" id="niy:FQ775_11360"/>
<dbReference type="Pfam" id="PF16113">
    <property type="entry name" value="ECH_2"/>
    <property type="match status" value="1"/>
</dbReference>
<dbReference type="EMBL" id="CP042301">
    <property type="protein sequence ID" value="QDZ00930.1"/>
    <property type="molecule type" value="Genomic_DNA"/>
</dbReference>
<protein>
    <recommendedName>
        <fullName evidence="2">3-hydroxyisobutyryl-CoA hydrolase</fullName>
        <ecNumber evidence="2">3.1.2.4</ecNumber>
    </recommendedName>
</protein>
<dbReference type="GO" id="GO:0006574">
    <property type="term" value="P:L-valine catabolic process"/>
    <property type="evidence" value="ECO:0007669"/>
    <property type="project" value="TreeGrafter"/>
</dbReference>
<dbReference type="SUPFAM" id="SSF52096">
    <property type="entry name" value="ClpP/crotonase"/>
    <property type="match status" value="1"/>
</dbReference>
<dbReference type="GO" id="GO:0003860">
    <property type="term" value="F:3-hydroxyisobutyryl-CoA hydrolase activity"/>
    <property type="evidence" value="ECO:0007669"/>
    <property type="project" value="UniProtKB-EC"/>
</dbReference>
<dbReference type="Gene3D" id="3.90.226.10">
    <property type="entry name" value="2-enoyl-CoA Hydratase, Chain A, domain 1"/>
    <property type="match status" value="1"/>
</dbReference>
<gene>
    <name evidence="5" type="ORF">FQ775_11360</name>
</gene>
<evidence type="ECO:0000256" key="1">
    <source>
        <dbReference type="ARBA" id="ARBA00001709"/>
    </source>
</evidence>
<comment type="catalytic activity">
    <reaction evidence="1">
        <text>3-hydroxy-2-methylpropanoyl-CoA + H2O = 3-hydroxy-2-methylpropanoate + CoA + H(+)</text>
        <dbReference type="Rhea" id="RHEA:20888"/>
        <dbReference type="ChEBI" id="CHEBI:11805"/>
        <dbReference type="ChEBI" id="CHEBI:15377"/>
        <dbReference type="ChEBI" id="CHEBI:15378"/>
        <dbReference type="ChEBI" id="CHEBI:57287"/>
        <dbReference type="ChEBI" id="CHEBI:57340"/>
        <dbReference type="EC" id="3.1.2.4"/>
    </reaction>
</comment>
<reference evidence="5" key="1">
    <citation type="submission" date="2020-04" db="EMBL/GenBank/DDBJ databases">
        <title>Nitratireductor sp. nov. isolated from mangrove soil.</title>
        <authorList>
            <person name="Ye Y."/>
        </authorList>
    </citation>
    <scope>NUCLEOTIDE SEQUENCE</scope>
    <source>
        <strain evidence="5">SY7</strain>
    </source>
</reference>
<dbReference type="PANTHER" id="PTHR43176">
    <property type="entry name" value="3-HYDROXYISOBUTYRYL-COA HYDROLASE-RELATED"/>
    <property type="match status" value="1"/>
</dbReference>
<dbReference type="PANTHER" id="PTHR43176:SF3">
    <property type="entry name" value="3-HYDROXYISOBUTYRYL-COA HYDROLASE, MITOCHONDRIAL"/>
    <property type="match status" value="1"/>
</dbReference>
<proteinExistence type="predicted"/>
<dbReference type="InterPro" id="IPR032259">
    <property type="entry name" value="HIBYL-CoA-H"/>
</dbReference>
<dbReference type="CDD" id="cd06558">
    <property type="entry name" value="crotonase-like"/>
    <property type="match status" value="1"/>
</dbReference>
<evidence type="ECO:0000256" key="2">
    <source>
        <dbReference type="ARBA" id="ARBA00011915"/>
    </source>
</evidence>
<dbReference type="InterPro" id="IPR045004">
    <property type="entry name" value="ECH_dom"/>
</dbReference>
<dbReference type="NCBIfam" id="NF004127">
    <property type="entry name" value="PRK05617.1"/>
    <property type="match status" value="1"/>
</dbReference>
<accession>A0A5B8KZR5</accession>
<dbReference type="InterPro" id="IPR029045">
    <property type="entry name" value="ClpP/crotonase-like_dom_sf"/>
</dbReference>
<dbReference type="EC" id="3.1.2.4" evidence="2"/>
<evidence type="ECO:0000313" key="5">
    <source>
        <dbReference type="EMBL" id="QDZ00930.1"/>
    </source>
</evidence>
<dbReference type="AlphaFoldDB" id="A0A5B8KZR5"/>
<dbReference type="OrthoDB" id="9790967at2"/>
<keyword evidence="6" id="KW-1185">Reference proteome</keyword>
<feature type="domain" description="Enoyl-CoA hydratase/isomerase" evidence="4">
    <location>
        <begin position="18"/>
        <end position="338"/>
    </location>
</feature>
<sequence>MDFGGGDEVRFERIGAAGVVTLTRPKALNAVTHRMVLALSRALEAWKDDASVALVVIKGEGRAFSAGGDILHIYEAGKAGNPPIEFFADEYRLNLAISRFPKPYVALVDGIAMGGGVGVSFHGSHRLLTENAVFAMPEVGIGFFPDVGGSYILPRLKDAFGFYLGLTGTRIRQGDALWCGLASHAIRQTDIEVIVAGLADTGDADATCDRFAVQADCETDADTRAAVARHFGHDTLDATLNSLRSAADTGDAFAAKTLETMLARSPTSVRVAHRQIATGAGYDMAECMRMEYRIVSRMLAGHDFYEGIRAAIIEKGATPAWRPDQLGAVAPEMVDAYFAPLAEELSL</sequence>
<evidence type="ECO:0000259" key="4">
    <source>
        <dbReference type="Pfam" id="PF16113"/>
    </source>
</evidence>
<dbReference type="Proteomes" id="UP000321389">
    <property type="component" value="Chromosome"/>
</dbReference>